<reference evidence="4 5" key="1">
    <citation type="journal article" date="2010" name="Cell">
        <title>The genome of Naegleria gruberi illuminates early eukaryotic versatility.</title>
        <authorList>
            <person name="Fritz-Laylin L.K."/>
            <person name="Prochnik S.E."/>
            <person name="Ginger M.L."/>
            <person name="Dacks J.B."/>
            <person name="Carpenter M.L."/>
            <person name="Field M.C."/>
            <person name="Kuo A."/>
            <person name="Paredez A."/>
            <person name="Chapman J."/>
            <person name="Pham J."/>
            <person name="Shu S."/>
            <person name="Neupane R."/>
            <person name="Cipriano M."/>
            <person name="Mancuso J."/>
            <person name="Tu H."/>
            <person name="Salamov A."/>
            <person name="Lindquist E."/>
            <person name="Shapiro H."/>
            <person name="Lucas S."/>
            <person name="Grigoriev I.V."/>
            <person name="Cande W.Z."/>
            <person name="Fulton C."/>
            <person name="Rokhsar D.S."/>
            <person name="Dawson S.C."/>
        </authorList>
    </citation>
    <scope>NUCLEOTIDE SEQUENCE [LARGE SCALE GENOMIC DNA]</scope>
    <source>
        <strain evidence="4 5">NEG-M</strain>
    </source>
</reference>
<sequence>MSSEKFVAFVDPSKLEFKIINDDDLSSSTMLESMDSSSAMLSSSSSYGSMEEGFSSESILEQYLTLSNPYDSVLSFKIECNKPAHYSLKIPAGSIEPKTEFKIKLKMKPAFLNDIRKRGRKNQAMVEEVEQYEDAFQVKFIRTSDSKETSKIIKSNIKVIYKPTPIVSTPSPLLESTNSLLDSTIEIVKPVEEKVESPAKTKIVIVEDHFQTSLLKDVDSKQVELPPTISISTPPYTPPPTPNVRDSRMIVEEMFEDKFAESNNDLITTEENLNVRTESPMTSDSVTSDEYLQLSKKKSSSTIDDGEKSSDKKKLKSILKKTPPPPKEKSLKDMITDLFPLLAGLIILVIFAKFNRVDYDTVVNMFTSYLLGVCAMYVQMKFNEE</sequence>
<dbReference type="VEuPathDB" id="AmoebaDB:NAEGRDRAFT_80638"/>
<keyword evidence="2" id="KW-0472">Membrane</keyword>
<dbReference type="GeneID" id="8851281"/>
<keyword evidence="2" id="KW-0812">Transmembrane</keyword>
<dbReference type="Pfam" id="PF00635">
    <property type="entry name" value="Motile_Sperm"/>
    <property type="match status" value="1"/>
</dbReference>
<accession>D2VNE7</accession>
<dbReference type="EMBL" id="GG738884">
    <property type="protein sequence ID" value="EFC41646.1"/>
    <property type="molecule type" value="Genomic_DNA"/>
</dbReference>
<feature type="compositionally biased region" description="Polar residues" evidence="1">
    <location>
        <begin position="261"/>
        <end position="290"/>
    </location>
</feature>
<evidence type="ECO:0000259" key="3">
    <source>
        <dbReference type="PROSITE" id="PS50202"/>
    </source>
</evidence>
<dbReference type="KEGG" id="ngr:NAEGRDRAFT_80638"/>
<dbReference type="InterPro" id="IPR000535">
    <property type="entry name" value="MSP_dom"/>
</dbReference>
<dbReference type="AlphaFoldDB" id="D2VNE7"/>
<keyword evidence="5" id="KW-1185">Reference proteome</keyword>
<proteinExistence type="predicted"/>
<keyword evidence="2" id="KW-1133">Transmembrane helix</keyword>
<dbReference type="OMA" id="NTELHIQ"/>
<dbReference type="InParanoid" id="D2VNE7"/>
<evidence type="ECO:0000256" key="2">
    <source>
        <dbReference type="SAM" id="Phobius"/>
    </source>
</evidence>
<feature type="transmembrane region" description="Helical" evidence="2">
    <location>
        <begin position="361"/>
        <end position="378"/>
    </location>
</feature>
<dbReference type="RefSeq" id="XP_002674390.1">
    <property type="nucleotide sequence ID" value="XM_002674344.1"/>
</dbReference>
<organism evidence="5">
    <name type="scientific">Naegleria gruberi</name>
    <name type="common">Amoeba</name>
    <dbReference type="NCBI Taxonomy" id="5762"/>
    <lineage>
        <taxon>Eukaryota</taxon>
        <taxon>Discoba</taxon>
        <taxon>Heterolobosea</taxon>
        <taxon>Tetramitia</taxon>
        <taxon>Eutetramitia</taxon>
        <taxon>Vahlkampfiidae</taxon>
        <taxon>Naegleria</taxon>
    </lineage>
</organism>
<feature type="domain" description="MSP" evidence="3">
    <location>
        <begin position="30"/>
        <end position="162"/>
    </location>
</feature>
<evidence type="ECO:0000256" key="1">
    <source>
        <dbReference type="SAM" id="MobiDB-lite"/>
    </source>
</evidence>
<dbReference type="PROSITE" id="PS50202">
    <property type="entry name" value="MSP"/>
    <property type="match status" value="1"/>
</dbReference>
<dbReference type="Proteomes" id="UP000006671">
    <property type="component" value="Unassembled WGS sequence"/>
</dbReference>
<dbReference type="OrthoDB" id="10022288at2759"/>
<dbReference type="InterPro" id="IPR008962">
    <property type="entry name" value="PapD-like_sf"/>
</dbReference>
<protein>
    <submittedName>
        <fullName evidence="4">MSP domain-containing protein</fullName>
    </submittedName>
</protein>
<evidence type="ECO:0000313" key="5">
    <source>
        <dbReference type="Proteomes" id="UP000006671"/>
    </source>
</evidence>
<dbReference type="InterPro" id="IPR013783">
    <property type="entry name" value="Ig-like_fold"/>
</dbReference>
<feature type="region of interest" description="Disordered" evidence="1">
    <location>
        <begin position="261"/>
        <end position="329"/>
    </location>
</feature>
<gene>
    <name evidence="4" type="ORF">NAEGRDRAFT_80638</name>
</gene>
<dbReference type="SUPFAM" id="SSF49354">
    <property type="entry name" value="PapD-like"/>
    <property type="match status" value="1"/>
</dbReference>
<feature type="transmembrane region" description="Helical" evidence="2">
    <location>
        <begin position="338"/>
        <end position="355"/>
    </location>
</feature>
<evidence type="ECO:0000313" key="4">
    <source>
        <dbReference type="EMBL" id="EFC41646.1"/>
    </source>
</evidence>
<name>D2VNE7_NAEGR</name>
<dbReference type="Gene3D" id="2.60.40.10">
    <property type="entry name" value="Immunoglobulins"/>
    <property type="match status" value="1"/>
</dbReference>